<dbReference type="SUPFAM" id="SSF50037">
    <property type="entry name" value="C-terminal domain of transcriptional repressors"/>
    <property type="match status" value="1"/>
</dbReference>
<reference evidence="4" key="3">
    <citation type="submission" date="2023-07" db="EMBL/GenBank/DDBJ databases">
        <title>Description of Mycobacterium gordonae subsp. intergordonae subsp.nov. and Mycobacterium gordonae subsp. gordonae subsp. nov.</title>
        <authorList>
            <person name="Huang H."/>
        </authorList>
    </citation>
    <scope>NUCLEOTIDE SEQUENCE [LARGE SCALE GENOMIC DNA]</scope>
    <source>
        <strain evidence="4">24</strain>
    </source>
</reference>
<evidence type="ECO:0000256" key="1">
    <source>
        <dbReference type="ARBA" id="ARBA00023004"/>
    </source>
</evidence>
<sequence length="105" mass="11772">MTWNRSNRSTPPRRAHPNRSLTLADLAAEVPAEIVAVSQSAPSEVQIRLRHLGFRPGTRVVKLRTAPLGDPAVYRLLGYDTCLRRHEASYLEVAEEVSEETGRRP</sequence>
<dbReference type="GO" id="GO:0046914">
    <property type="term" value="F:transition metal ion binding"/>
    <property type="evidence" value="ECO:0007669"/>
    <property type="project" value="InterPro"/>
</dbReference>
<evidence type="ECO:0000313" key="3">
    <source>
        <dbReference type="EMBL" id="QLL09870.1"/>
    </source>
</evidence>
<evidence type="ECO:0000313" key="4">
    <source>
        <dbReference type="Proteomes" id="UP000510682"/>
    </source>
</evidence>
<dbReference type="PANTHER" id="PTHR42954">
    <property type="entry name" value="FE(2+) TRANSPORT PROTEIN A"/>
    <property type="match status" value="1"/>
</dbReference>
<evidence type="ECO:0000259" key="2">
    <source>
        <dbReference type="SMART" id="SM00899"/>
    </source>
</evidence>
<feature type="domain" description="Ferrous iron transporter FeoA-like" evidence="2">
    <location>
        <begin position="21"/>
        <end position="95"/>
    </location>
</feature>
<accession>A0A7D6E3H4</accession>
<dbReference type="InterPro" id="IPR038157">
    <property type="entry name" value="FeoA_core_dom"/>
</dbReference>
<reference evidence="3 4" key="2">
    <citation type="submission" date="2020-07" db="EMBL/GenBank/DDBJ databases">
        <authorList>
            <person name="Yu X."/>
        </authorList>
    </citation>
    <scope>NUCLEOTIDE SEQUENCE [LARGE SCALE GENOMIC DNA]</scope>
    <source>
        <strain evidence="4">24</strain>
    </source>
</reference>
<dbReference type="Proteomes" id="UP000510682">
    <property type="component" value="Chromosome"/>
</dbReference>
<dbReference type="Pfam" id="PF04023">
    <property type="entry name" value="FeoA"/>
    <property type="match status" value="1"/>
</dbReference>
<keyword evidence="1" id="KW-0408">Iron</keyword>
<gene>
    <name evidence="3" type="ORF">H0P51_14050</name>
</gene>
<protein>
    <submittedName>
        <fullName evidence="3">Ferrous iron transport protein A</fullName>
    </submittedName>
</protein>
<dbReference type="InterPro" id="IPR008988">
    <property type="entry name" value="Transcriptional_repressor_C"/>
</dbReference>
<dbReference type="KEGG" id="mgor:H0P51_14050"/>
<reference evidence="4" key="1">
    <citation type="submission" date="2020-07" db="EMBL/GenBank/DDBJ databases">
        <title>Description of Mycobacterium gordonae subsp. intergordonae subsp.nov. and Mycobacterium gordonae subsp. gordonae subsp. nov.</title>
        <authorList>
            <person name="Yu X."/>
        </authorList>
    </citation>
    <scope>NUCLEOTIDE SEQUENCE [LARGE SCALE GENOMIC DNA]</scope>
    <source>
        <strain evidence="4">24</strain>
    </source>
</reference>
<proteinExistence type="predicted"/>
<keyword evidence="4" id="KW-1185">Reference proteome</keyword>
<dbReference type="InterPro" id="IPR052713">
    <property type="entry name" value="FeoA"/>
</dbReference>
<name>A0A7D6E3H4_9MYCO</name>
<dbReference type="Gene3D" id="2.30.30.90">
    <property type="match status" value="1"/>
</dbReference>
<dbReference type="AlphaFoldDB" id="A0A7D6E3H4"/>
<dbReference type="EMBL" id="CP059165">
    <property type="protein sequence ID" value="QLL09870.1"/>
    <property type="molecule type" value="Genomic_DNA"/>
</dbReference>
<dbReference type="PANTHER" id="PTHR42954:SF2">
    <property type="entry name" value="FE(2+) TRANSPORT PROTEIN A"/>
    <property type="match status" value="1"/>
</dbReference>
<dbReference type="InterPro" id="IPR007167">
    <property type="entry name" value="Fe-transptr_FeoA-like"/>
</dbReference>
<organism evidence="3 4">
    <name type="scientific">Mycobacterium vicinigordonae</name>
    <dbReference type="NCBI Taxonomy" id="1719132"/>
    <lineage>
        <taxon>Bacteria</taxon>
        <taxon>Bacillati</taxon>
        <taxon>Actinomycetota</taxon>
        <taxon>Actinomycetes</taxon>
        <taxon>Mycobacteriales</taxon>
        <taxon>Mycobacteriaceae</taxon>
        <taxon>Mycobacterium</taxon>
    </lineage>
</organism>
<dbReference type="SMART" id="SM00899">
    <property type="entry name" value="FeoA"/>
    <property type="match status" value="1"/>
</dbReference>